<dbReference type="AlphaFoldDB" id="A0AAE0WQK9"/>
<dbReference type="InterPro" id="IPR016181">
    <property type="entry name" value="Acyl_CoA_acyltransferase"/>
</dbReference>
<dbReference type="SUPFAM" id="SSF55729">
    <property type="entry name" value="Acyl-CoA N-acyltransferases (Nat)"/>
    <property type="match status" value="1"/>
</dbReference>
<dbReference type="PANTHER" id="PTHR42791">
    <property type="entry name" value="GNAT FAMILY ACETYLTRANSFERASE"/>
    <property type="match status" value="1"/>
</dbReference>
<proteinExistence type="predicted"/>
<dbReference type="Pfam" id="PF13508">
    <property type="entry name" value="Acetyltransf_7"/>
    <property type="match status" value="1"/>
</dbReference>
<dbReference type="Gene3D" id="3.40.630.30">
    <property type="match status" value="1"/>
</dbReference>
<sequence>MSFILQPANEDDLPELINIQLAAFADDPFYILLYHGRPNGPEVRQAVIEQTRSQWREDLTLRAVKCVDTSTSQIVGFASVRIVKDPDMATQAPAKDEGNDEKGAVKGNLKNQKLAVPFTDIKARIWVDGESYISFGVLAVHPTHQRRGLGTKLVQWGLKICDEAALPGYITASPAGADLYARLGFQRVGDVVNKASDFEGLTEDLVSVCMVYGTDEARLAGMRVRVAKTDGPTG</sequence>
<comment type="caution">
    <text evidence="2">The sequence shown here is derived from an EMBL/GenBank/DDBJ whole genome shotgun (WGS) entry which is preliminary data.</text>
</comment>
<evidence type="ECO:0000313" key="3">
    <source>
        <dbReference type="Proteomes" id="UP001274830"/>
    </source>
</evidence>
<evidence type="ECO:0000259" key="1">
    <source>
        <dbReference type="PROSITE" id="PS51186"/>
    </source>
</evidence>
<dbReference type="PANTHER" id="PTHR42791:SF17">
    <property type="entry name" value="ACETYLTRANSFERASE, GNAT FAMILY FAMILY (AFU_ORTHOLOGUE AFUA_8G05690)"/>
    <property type="match status" value="1"/>
</dbReference>
<reference evidence="2" key="1">
    <citation type="submission" date="2023-07" db="EMBL/GenBank/DDBJ databases">
        <title>Black Yeasts Isolated from many extreme environments.</title>
        <authorList>
            <person name="Coleine C."/>
            <person name="Stajich J.E."/>
            <person name="Selbmann L."/>
        </authorList>
    </citation>
    <scope>NUCLEOTIDE SEQUENCE</scope>
    <source>
        <strain evidence="2">CCFEE 5485</strain>
    </source>
</reference>
<organism evidence="2 3">
    <name type="scientific">Recurvomyces mirabilis</name>
    <dbReference type="NCBI Taxonomy" id="574656"/>
    <lineage>
        <taxon>Eukaryota</taxon>
        <taxon>Fungi</taxon>
        <taxon>Dikarya</taxon>
        <taxon>Ascomycota</taxon>
        <taxon>Pezizomycotina</taxon>
        <taxon>Dothideomycetes</taxon>
        <taxon>Dothideomycetidae</taxon>
        <taxon>Mycosphaerellales</taxon>
        <taxon>Teratosphaeriaceae</taxon>
        <taxon>Recurvomyces</taxon>
    </lineage>
</organism>
<dbReference type="GO" id="GO:0016747">
    <property type="term" value="F:acyltransferase activity, transferring groups other than amino-acyl groups"/>
    <property type="evidence" value="ECO:0007669"/>
    <property type="project" value="InterPro"/>
</dbReference>
<dbReference type="InterPro" id="IPR000182">
    <property type="entry name" value="GNAT_dom"/>
</dbReference>
<evidence type="ECO:0000313" key="2">
    <source>
        <dbReference type="EMBL" id="KAK3676056.1"/>
    </source>
</evidence>
<gene>
    <name evidence="2" type="ORF">LTR78_004248</name>
</gene>
<dbReference type="InterPro" id="IPR052523">
    <property type="entry name" value="Trichothecene_AcTrans"/>
</dbReference>
<name>A0AAE0WQK9_9PEZI</name>
<accession>A0AAE0WQK9</accession>
<dbReference type="EMBL" id="JAUTXT010000012">
    <property type="protein sequence ID" value="KAK3676056.1"/>
    <property type="molecule type" value="Genomic_DNA"/>
</dbReference>
<dbReference type="CDD" id="cd04301">
    <property type="entry name" value="NAT_SF"/>
    <property type="match status" value="1"/>
</dbReference>
<feature type="domain" description="N-acetyltransferase" evidence="1">
    <location>
        <begin position="3"/>
        <end position="215"/>
    </location>
</feature>
<protein>
    <recommendedName>
        <fullName evidence="1">N-acetyltransferase domain-containing protein</fullName>
    </recommendedName>
</protein>
<dbReference type="PROSITE" id="PS51186">
    <property type="entry name" value="GNAT"/>
    <property type="match status" value="1"/>
</dbReference>
<keyword evidence="3" id="KW-1185">Reference proteome</keyword>
<dbReference type="Proteomes" id="UP001274830">
    <property type="component" value="Unassembled WGS sequence"/>
</dbReference>